<accession>A0ABS0VZ20</accession>
<evidence type="ECO:0000256" key="8">
    <source>
        <dbReference type="ARBA" id="ARBA00023125"/>
    </source>
</evidence>
<evidence type="ECO:0000259" key="10">
    <source>
        <dbReference type="Pfam" id="PF01420"/>
    </source>
</evidence>
<dbReference type="RefSeq" id="WP_198737061.1">
    <property type="nucleotide sequence ID" value="NZ_JAEIOT010000016.1"/>
</dbReference>
<keyword evidence="4 13" id="KW-0489">Methyltransferase</keyword>
<keyword evidence="6" id="KW-0949">S-adenosyl-L-methionine</keyword>
<dbReference type="InterPro" id="IPR038333">
    <property type="entry name" value="T1MK-like_N_sf"/>
</dbReference>
<dbReference type="Pfam" id="PF01420">
    <property type="entry name" value="Methylase_S"/>
    <property type="match status" value="1"/>
</dbReference>
<reference evidence="13 14" key="1">
    <citation type="submission" date="2020-12" db="EMBL/GenBank/DDBJ databases">
        <title>Genome public.</title>
        <authorList>
            <person name="Sun Q."/>
        </authorList>
    </citation>
    <scope>NUCLEOTIDE SEQUENCE [LARGE SCALE GENOMIC DNA]</scope>
    <source>
        <strain evidence="13 14">CCM 8864</strain>
    </source>
</reference>
<feature type="domain" description="DNA methylase adenine-specific" evidence="11">
    <location>
        <begin position="120"/>
        <end position="402"/>
    </location>
</feature>
<comment type="caution">
    <text evidence="13">The sequence shown here is derived from an EMBL/GenBank/DDBJ whole genome shotgun (WGS) entry which is preliminary data.</text>
</comment>
<dbReference type="PANTHER" id="PTHR42933">
    <property type="entry name" value="SLR6095 PROTEIN"/>
    <property type="match status" value="1"/>
</dbReference>
<gene>
    <name evidence="13" type="ORF">JDV76_11575</name>
</gene>
<dbReference type="EMBL" id="JAEIOT010000016">
    <property type="protein sequence ID" value="MBI9001594.1"/>
    <property type="molecule type" value="Genomic_DNA"/>
</dbReference>
<dbReference type="Gene3D" id="1.20.1260.30">
    <property type="match status" value="1"/>
</dbReference>
<feature type="domain" description="Type I restriction modification DNA specificity" evidence="10">
    <location>
        <begin position="474"/>
        <end position="641"/>
    </location>
</feature>
<comment type="similarity">
    <text evidence="2">Belongs to the type-I restriction system S methylase family.</text>
</comment>
<dbReference type="InterPro" id="IPR044946">
    <property type="entry name" value="Restrct_endonuc_typeI_TRD_sf"/>
</dbReference>
<protein>
    <recommendedName>
        <fullName evidence="3">site-specific DNA-methyltransferase (adenine-specific)</fullName>
        <ecNumber evidence="3">2.1.1.72</ecNumber>
    </recommendedName>
</protein>
<dbReference type="InterPro" id="IPR000055">
    <property type="entry name" value="Restrct_endonuc_typeI_TRD"/>
</dbReference>
<dbReference type="CDD" id="cd17249">
    <property type="entry name" value="RMtype1_S_EcoR124I-TRD2-CR2_like"/>
    <property type="match status" value="1"/>
</dbReference>
<dbReference type="EC" id="2.1.1.72" evidence="3"/>
<organism evidence="13 14">
    <name type="scientific">Corynebacterium marambiense</name>
    <dbReference type="NCBI Taxonomy" id="2765364"/>
    <lineage>
        <taxon>Bacteria</taxon>
        <taxon>Bacillati</taxon>
        <taxon>Actinomycetota</taxon>
        <taxon>Actinomycetes</taxon>
        <taxon>Mycobacteriales</taxon>
        <taxon>Corynebacteriaceae</taxon>
        <taxon>Corynebacterium</taxon>
    </lineage>
</organism>
<evidence type="ECO:0000259" key="11">
    <source>
        <dbReference type="Pfam" id="PF02384"/>
    </source>
</evidence>
<proteinExistence type="inferred from homology"/>
<dbReference type="Pfam" id="PF12161">
    <property type="entry name" value="HsdM_N"/>
    <property type="match status" value="1"/>
</dbReference>
<dbReference type="Proteomes" id="UP000625574">
    <property type="component" value="Unassembled WGS sequence"/>
</dbReference>
<keyword evidence="5" id="KW-0808">Transferase</keyword>
<dbReference type="GO" id="GO:0008168">
    <property type="term" value="F:methyltransferase activity"/>
    <property type="evidence" value="ECO:0007669"/>
    <property type="project" value="UniProtKB-KW"/>
</dbReference>
<evidence type="ECO:0000256" key="9">
    <source>
        <dbReference type="ARBA" id="ARBA00047942"/>
    </source>
</evidence>
<evidence type="ECO:0000256" key="4">
    <source>
        <dbReference type="ARBA" id="ARBA00022603"/>
    </source>
</evidence>
<evidence type="ECO:0000313" key="13">
    <source>
        <dbReference type="EMBL" id="MBI9001594.1"/>
    </source>
</evidence>
<evidence type="ECO:0000256" key="5">
    <source>
        <dbReference type="ARBA" id="ARBA00022679"/>
    </source>
</evidence>
<dbReference type="InterPro" id="IPR003356">
    <property type="entry name" value="DNA_methylase_A-5"/>
</dbReference>
<dbReference type="InterPro" id="IPR051537">
    <property type="entry name" value="DNA_Adenine_Mtase"/>
</dbReference>
<evidence type="ECO:0000256" key="3">
    <source>
        <dbReference type="ARBA" id="ARBA00011900"/>
    </source>
</evidence>
<dbReference type="InterPro" id="IPR002052">
    <property type="entry name" value="DNA_methylase_N6_adenine_CS"/>
</dbReference>
<dbReference type="InterPro" id="IPR029063">
    <property type="entry name" value="SAM-dependent_MTases_sf"/>
</dbReference>
<sequence>MNNQEIVAKLWNLSNVLRDDGITYHQYVTELTYILFLKMAKETGSEDNIPAQYRWDELRTKSGIELKRFYRDLLQHLGEEATGRVQEIYAGSSTNIDEPKNLEKIIKSIDALGWYSAREEGLGNLYEGLLEKNANEKKSGAGQYFTPRVLIDVMVTLIDPQPGELCNDPACGTFGFMIAASEHVRNSTDNLFDLDADQAEFQIRKAFTGVELVHDTHRLALMNAMLHGIEAPIILGDTLSPDGKRIKGFDIVLSNPPFGTKKGGERATRDDLTFPTSNKQLNFLQHIYRSLKAGGRAAVVLPDNVLFADGDGRRIREDLMDKCNLHTILRLPTGIFYAQGVKTNVLFFERGTTDTSNTRGVWFYDLRSNMPSFGKKTPLTSEHFNGFKTAYLSNNRTQVHDERLSYFSHDQIAEFQSSLDLGLIHQEESALDLETFNPAQSAGEAAELFEEAATLLHLLAKQFDSKPTPERSQRKLIELGKWGGGGTPKKIRADYWTDGTIRWITPKDMKSDVIVDTIDKITVLGSKESSAHIFEGPAICIVTRSGILRRHLPVALANGTFTVNQDMKVLHSMGDDLVPEYVFWYLATHEGDIRKNCSKSGTTVESIDFAKLKNYEIPVPSREDQLELVATISKTMEAIDNLNDIVSRGISCADLLRRKLLATLLCE</sequence>
<dbReference type="InterPro" id="IPR022749">
    <property type="entry name" value="D12N6_MeTrfase_N"/>
</dbReference>
<evidence type="ECO:0000256" key="7">
    <source>
        <dbReference type="ARBA" id="ARBA00022747"/>
    </source>
</evidence>
<dbReference type="PROSITE" id="PS00092">
    <property type="entry name" value="N6_MTASE"/>
    <property type="match status" value="1"/>
</dbReference>
<evidence type="ECO:0000256" key="2">
    <source>
        <dbReference type="ARBA" id="ARBA00010923"/>
    </source>
</evidence>
<dbReference type="SUPFAM" id="SSF53335">
    <property type="entry name" value="S-adenosyl-L-methionine-dependent methyltransferases"/>
    <property type="match status" value="1"/>
</dbReference>
<dbReference type="Gene3D" id="3.40.50.150">
    <property type="entry name" value="Vaccinia Virus protein VP39"/>
    <property type="match status" value="1"/>
</dbReference>
<dbReference type="Gene3D" id="3.90.220.20">
    <property type="entry name" value="DNA methylase specificity domains"/>
    <property type="match status" value="1"/>
</dbReference>
<evidence type="ECO:0000256" key="1">
    <source>
        <dbReference type="ARBA" id="ARBA00006594"/>
    </source>
</evidence>
<dbReference type="Pfam" id="PF02384">
    <property type="entry name" value="N6_Mtase"/>
    <property type="match status" value="1"/>
</dbReference>
<evidence type="ECO:0000313" key="14">
    <source>
        <dbReference type="Proteomes" id="UP000625574"/>
    </source>
</evidence>
<comment type="similarity">
    <text evidence="1">Belongs to the N(4)/N(6)-methyltransferase family.</text>
</comment>
<dbReference type="PRINTS" id="PR00507">
    <property type="entry name" value="N12N6MTFRASE"/>
</dbReference>
<feature type="domain" description="N6 adenine-specific DNA methyltransferase N-terminal" evidence="12">
    <location>
        <begin position="7"/>
        <end position="108"/>
    </location>
</feature>
<dbReference type="GO" id="GO:0032259">
    <property type="term" value="P:methylation"/>
    <property type="evidence" value="ECO:0007669"/>
    <property type="project" value="UniProtKB-KW"/>
</dbReference>
<evidence type="ECO:0000259" key="12">
    <source>
        <dbReference type="Pfam" id="PF12161"/>
    </source>
</evidence>
<dbReference type="SUPFAM" id="SSF116734">
    <property type="entry name" value="DNA methylase specificity domain"/>
    <property type="match status" value="1"/>
</dbReference>
<evidence type="ECO:0000256" key="6">
    <source>
        <dbReference type="ARBA" id="ARBA00022691"/>
    </source>
</evidence>
<name>A0ABS0VZ20_9CORY</name>
<comment type="catalytic activity">
    <reaction evidence="9">
        <text>a 2'-deoxyadenosine in DNA + S-adenosyl-L-methionine = an N(6)-methyl-2'-deoxyadenosine in DNA + S-adenosyl-L-homocysteine + H(+)</text>
        <dbReference type="Rhea" id="RHEA:15197"/>
        <dbReference type="Rhea" id="RHEA-COMP:12418"/>
        <dbReference type="Rhea" id="RHEA-COMP:12419"/>
        <dbReference type="ChEBI" id="CHEBI:15378"/>
        <dbReference type="ChEBI" id="CHEBI:57856"/>
        <dbReference type="ChEBI" id="CHEBI:59789"/>
        <dbReference type="ChEBI" id="CHEBI:90615"/>
        <dbReference type="ChEBI" id="CHEBI:90616"/>
        <dbReference type="EC" id="2.1.1.72"/>
    </reaction>
</comment>
<keyword evidence="14" id="KW-1185">Reference proteome</keyword>
<dbReference type="PANTHER" id="PTHR42933:SF4">
    <property type="entry name" value="TYPE I RESTRICTION ENZYME ECOKI METHYLASE SUBUNIT"/>
    <property type="match status" value="1"/>
</dbReference>
<keyword evidence="7" id="KW-0680">Restriction system</keyword>
<keyword evidence="8" id="KW-0238">DNA-binding</keyword>